<sequence length="152" mass="17727">MPLLVPWLIIPSSRNTRNTYSSIFMVEQELRLMDLDQVSPFGLWLSSVIYSNPWEQKYYSCTFQRTIPSHPTCLGRLGVSYDNNLATGKAMESQQLFLVALSRVGSDTDKFQERMLEPRRYAPINDYGVDRTRYDARILIYVQPSNLQHQNR</sequence>
<protein>
    <submittedName>
        <fullName evidence="1">Uncharacterized protein</fullName>
    </submittedName>
</protein>
<proteinExistence type="predicted"/>
<dbReference type="Proteomes" id="UP000663419">
    <property type="component" value="Chromosome 2"/>
</dbReference>
<evidence type="ECO:0000313" key="2">
    <source>
        <dbReference type="Proteomes" id="UP000663419"/>
    </source>
</evidence>
<dbReference type="VEuPathDB" id="FungiDB:I7I53_06689"/>
<dbReference type="AlphaFoldDB" id="A0A8A1LBE3"/>
<organism evidence="1 2">
    <name type="scientific">Ajellomyces capsulatus (strain H88)</name>
    <name type="common">Darling's disease fungus</name>
    <name type="synonym">Histoplasma capsulatum</name>
    <dbReference type="NCBI Taxonomy" id="544711"/>
    <lineage>
        <taxon>Eukaryota</taxon>
        <taxon>Fungi</taxon>
        <taxon>Dikarya</taxon>
        <taxon>Ascomycota</taxon>
        <taxon>Pezizomycotina</taxon>
        <taxon>Eurotiomycetes</taxon>
        <taxon>Eurotiomycetidae</taxon>
        <taxon>Onygenales</taxon>
        <taxon>Ajellomycetaceae</taxon>
        <taxon>Histoplasma</taxon>
    </lineage>
</organism>
<gene>
    <name evidence="1" type="ORF">I7I53_06689</name>
</gene>
<evidence type="ECO:0000313" key="1">
    <source>
        <dbReference type="EMBL" id="QSS51379.1"/>
    </source>
</evidence>
<dbReference type="EMBL" id="CP069103">
    <property type="protein sequence ID" value="QSS51379.1"/>
    <property type="molecule type" value="Genomic_DNA"/>
</dbReference>
<name>A0A8A1LBE3_AJEC8</name>
<reference evidence="1" key="1">
    <citation type="submission" date="2021-01" db="EMBL/GenBank/DDBJ databases">
        <title>Chromosome-level genome assembly of a human fungal pathogen reveals clustering of transcriptionally co-regulated genes.</title>
        <authorList>
            <person name="Voorhies M."/>
            <person name="Cohen S."/>
            <person name="Shea T.P."/>
            <person name="Petrus S."/>
            <person name="Munoz J.F."/>
            <person name="Poplawski S."/>
            <person name="Goldman W.E."/>
            <person name="Michael T."/>
            <person name="Cuomo C.A."/>
            <person name="Sil A."/>
            <person name="Beyhan S."/>
        </authorList>
    </citation>
    <scope>NUCLEOTIDE SEQUENCE</scope>
    <source>
        <strain evidence="1">H88</strain>
    </source>
</reference>
<accession>A0A8A1LBE3</accession>